<dbReference type="SUPFAM" id="SSF52374">
    <property type="entry name" value="Nucleotidylyl transferase"/>
    <property type="match status" value="1"/>
</dbReference>
<comment type="subcellular location">
    <subcellularLocation>
        <location evidence="1">Cytoplasm</location>
    </subcellularLocation>
</comment>
<evidence type="ECO:0000256" key="5">
    <source>
        <dbReference type="ARBA" id="ARBA00022598"/>
    </source>
</evidence>
<comment type="catalytic activity">
    <reaction evidence="10">
        <text>tRNA(Arg) + L-arginine + ATP = L-arginyl-tRNA(Arg) + AMP + diphosphate</text>
        <dbReference type="Rhea" id="RHEA:20301"/>
        <dbReference type="Rhea" id="RHEA-COMP:9658"/>
        <dbReference type="Rhea" id="RHEA-COMP:9673"/>
        <dbReference type="ChEBI" id="CHEBI:30616"/>
        <dbReference type="ChEBI" id="CHEBI:32682"/>
        <dbReference type="ChEBI" id="CHEBI:33019"/>
        <dbReference type="ChEBI" id="CHEBI:78442"/>
        <dbReference type="ChEBI" id="CHEBI:78513"/>
        <dbReference type="ChEBI" id="CHEBI:456215"/>
        <dbReference type="EC" id="6.1.1.19"/>
    </reaction>
</comment>
<dbReference type="EMBL" id="CAFBOT010000121">
    <property type="protein sequence ID" value="CAB4991763.1"/>
    <property type="molecule type" value="Genomic_DNA"/>
</dbReference>
<dbReference type="Pfam" id="PF05746">
    <property type="entry name" value="DALR_1"/>
    <property type="match status" value="1"/>
</dbReference>
<evidence type="ECO:0000256" key="7">
    <source>
        <dbReference type="ARBA" id="ARBA00022840"/>
    </source>
</evidence>
<dbReference type="PANTHER" id="PTHR11956">
    <property type="entry name" value="ARGINYL-TRNA SYNTHETASE"/>
    <property type="match status" value="1"/>
</dbReference>
<evidence type="ECO:0000256" key="4">
    <source>
        <dbReference type="ARBA" id="ARBA00022490"/>
    </source>
</evidence>
<evidence type="ECO:0000256" key="10">
    <source>
        <dbReference type="ARBA" id="ARBA00049339"/>
    </source>
</evidence>
<dbReference type="SMART" id="SM00836">
    <property type="entry name" value="DALR_1"/>
    <property type="match status" value="1"/>
</dbReference>
<proteinExistence type="inferred from homology"/>
<dbReference type="GO" id="GO:0005524">
    <property type="term" value="F:ATP binding"/>
    <property type="evidence" value="ECO:0007669"/>
    <property type="project" value="UniProtKB-KW"/>
</dbReference>
<reference evidence="12" key="1">
    <citation type="submission" date="2020-05" db="EMBL/GenBank/DDBJ databases">
        <authorList>
            <person name="Chiriac C."/>
            <person name="Salcher M."/>
            <person name="Ghai R."/>
            <person name="Kavagutti S V."/>
        </authorList>
    </citation>
    <scope>NUCLEOTIDE SEQUENCE</scope>
</reference>
<dbReference type="InterPro" id="IPR014729">
    <property type="entry name" value="Rossmann-like_a/b/a_fold"/>
</dbReference>
<dbReference type="FunFam" id="1.10.730.10:FF:000008">
    <property type="entry name" value="Arginine--tRNA ligase"/>
    <property type="match status" value="1"/>
</dbReference>
<evidence type="ECO:0000259" key="11">
    <source>
        <dbReference type="SMART" id="SM00836"/>
    </source>
</evidence>
<name>A0A6J7NMA8_9ZZZZ</name>
<keyword evidence="9" id="KW-0030">Aminoacyl-tRNA synthetase</keyword>
<accession>A0A6J7NMA8</accession>
<dbReference type="InterPro" id="IPR008909">
    <property type="entry name" value="DALR_anticod-bd"/>
</dbReference>
<dbReference type="GO" id="GO:0004814">
    <property type="term" value="F:arginine-tRNA ligase activity"/>
    <property type="evidence" value="ECO:0007669"/>
    <property type="project" value="UniProtKB-EC"/>
</dbReference>
<evidence type="ECO:0000313" key="12">
    <source>
        <dbReference type="EMBL" id="CAB4991763.1"/>
    </source>
</evidence>
<gene>
    <name evidence="12" type="ORF">UFOPK4000_00739</name>
</gene>
<keyword evidence="7" id="KW-0067">ATP-binding</keyword>
<dbReference type="SUPFAM" id="SSF47323">
    <property type="entry name" value="Anticodon-binding domain of a subclass of class I aminoacyl-tRNA synthetases"/>
    <property type="match status" value="1"/>
</dbReference>
<keyword evidence="6" id="KW-0547">Nucleotide-binding</keyword>
<keyword evidence="8" id="KW-0648">Protein biosynthesis</keyword>
<dbReference type="GO" id="GO:0005737">
    <property type="term" value="C:cytoplasm"/>
    <property type="evidence" value="ECO:0007669"/>
    <property type="project" value="UniProtKB-SubCell"/>
</dbReference>
<evidence type="ECO:0000256" key="2">
    <source>
        <dbReference type="ARBA" id="ARBA00005594"/>
    </source>
</evidence>
<evidence type="ECO:0000256" key="1">
    <source>
        <dbReference type="ARBA" id="ARBA00004496"/>
    </source>
</evidence>
<sequence>MGIGAIKYADLSTDRIKDYVFDWERMLSFDGNTSPYLQYAHARICSIFRKAQIERQSVRSVTPTLEHEAERALALRLLQFDTAVWDTLDKYSPHRLCTYLYDLASEFSSFYEHCPVLRAESEAQKVSRLALCDFTARVMERGLSLLGIEAPEQM</sequence>
<dbReference type="InterPro" id="IPR001278">
    <property type="entry name" value="Arg-tRNA-ligase"/>
</dbReference>
<dbReference type="AlphaFoldDB" id="A0A6J7NMA8"/>
<evidence type="ECO:0000256" key="8">
    <source>
        <dbReference type="ARBA" id="ARBA00022917"/>
    </source>
</evidence>
<keyword evidence="4" id="KW-0963">Cytoplasm</keyword>
<dbReference type="GO" id="GO:0006420">
    <property type="term" value="P:arginyl-tRNA aminoacylation"/>
    <property type="evidence" value="ECO:0007669"/>
    <property type="project" value="InterPro"/>
</dbReference>
<evidence type="ECO:0000256" key="9">
    <source>
        <dbReference type="ARBA" id="ARBA00023146"/>
    </source>
</evidence>
<dbReference type="PANTHER" id="PTHR11956:SF5">
    <property type="entry name" value="ARGININE--TRNA LIGASE, CYTOPLASMIC"/>
    <property type="match status" value="1"/>
</dbReference>
<protein>
    <recommendedName>
        <fullName evidence="3">arginine--tRNA ligase</fullName>
        <ecNumber evidence="3">6.1.1.19</ecNumber>
    </recommendedName>
</protein>
<evidence type="ECO:0000256" key="3">
    <source>
        <dbReference type="ARBA" id="ARBA00012837"/>
    </source>
</evidence>
<organism evidence="12">
    <name type="scientific">freshwater metagenome</name>
    <dbReference type="NCBI Taxonomy" id="449393"/>
    <lineage>
        <taxon>unclassified sequences</taxon>
        <taxon>metagenomes</taxon>
        <taxon>ecological metagenomes</taxon>
    </lineage>
</organism>
<keyword evidence="5" id="KW-0436">Ligase</keyword>
<dbReference type="InterPro" id="IPR009080">
    <property type="entry name" value="tRNAsynth_Ia_anticodon-bd"/>
</dbReference>
<dbReference type="CDD" id="cd07956">
    <property type="entry name" value="Anticodon_Ia_Arg"/>
    <property type="match status" value="1"/>
</dbReference>
<evidence type="ECO:0000256" key="6">
    <source>
        <dbReference type="ARBA" id="ARBA00022741"/>
    </source>
</evidence>
<dbReference type="EC" id="6.1.1.19" evidence="3"/>
<dbReference type="Gene3D" id="1.10.730.10">
    <property type="entry name" value="Isoleucyl-tRNA Synthetase, Domain 1"/>
    <property type="match status" value="1"/>
</dbReference>
<feature type="domain" description="DALR anticodon binding" evidence="11">
    <location>
        <begin position="37"/>
        <end position="154"/>
    </location>
</feature>
<dbReference type="Gene3D" id="3.40.50.620">
    <property type="entry name" value="HUPs"/>
    <property type="match status" value="1"/>
</dbReference>
<comment type="similarity">
    <text evidence="2">Belongs to the class-I aminoacyl-tRNA synthetase family.</text>
</comment>